<keyword evidence="1" id="KW-0645">Protease</keyword>
<evidence type="ECO:0000256" key="3">
    <source>
        <dbReference type="ARBA" id="ARBA00022695"/>
    </source>
</evidence>
<dbReference type="InterPro" id="IPR043502">
    <property type="entry name" value="DNA/RNA_pol_sf"/>
</dbReference>
<dbReference type="GO" id="GO:0008233">
    <property type="term" value="F:peptidase activity"/>
    <property type="evidence" value="ECO:0007669"/>
    <property type="project" value="UniProtKB-KW"/>
</dbReference>
<reference evidence="9" key="1">
    <citation type="submission" date="2017-05" db="UniProtKB">
        <authorList>
            <consortium name="EnsemblMetazoa"/>
        </authorList>
    </citation>
    <scope>IDENTIFICATION</scope>
</reference>
<dbReference type="eggNOG" id="KOG0017">
    <property type="taxonomic scope" value="Eukaryota"/>
</dbReference>
<dbReference type="SUPFAM" id="SSF56672">
    <property type="entry name" value="DNA/RNA polymerases"/>
    <property type="match status" value="1"/>
</dbReference>
<evidence type="ECO:0000256" key="6">
    <source>
        <dbReference type="ARBA" id="ARBA00022801"/>
    </source>
</evidence>
<dbReference type="Gene3D" id="3.10.10.10">
    <property type="entry name" value="HIV Type 1 Reverse Transcriptase, subunit A, domain 1"/>
    <property type="match status" value="1"/>
</dbReference>
<feature type="domain" description="Reverse transcriptase" evidence="8">
    <location>
        <begin position="1"/>
        <end position="127"/>
    </location>
</feature>
<protein>
    <recommendedName>
        <fullName evidence="8">Reverse transcriptase domain-containing protein</fullName>
    </recommendedName>
</protein>
<dbReference type="CDD" id="cd01647">
    <property type="entry name" value="RT_LTR"/>
    <property type="match status" value="1"/>
</dbReference>
<dbReference type="InterPro" id="IPR000477">
    <property type="entry name" value="RT_dom"/>
</dbReference>
<dbReference type="Pfam" id="PF00078">
    <property type="entry name" value="RVT_1"/>
    <property type="match status" value="1"/>
</dbReference>
<name>A0A1X7VQM7_AMPQE</name>
<keyword evidence="6" id="KW-0378">Hydrolase</keyword>
<sequence>MELGIIRPSSSQLSSALHMVAKKTSELDLVHPYHQRPVATEDVHKTAVTTPFRLFEFTRMPFGLRNAAQRFMDMVYIDDVLVACSDEAEHKNHLTQIFDCFKEYGVFINPDKCEFGQSSLHFLGHIVDENEARANVSKNILDKVKGLDSRLSDLTTDVEDLKKKHQAQCELKKVEDCCSRSRSPHSKEWAGQNSGGQCSCTKRTESYSSEGKEDFEQLMEVSSRRRLIVFSLTLALWACQVRPGSLHFKLPKVDAARSPRLDSVM</sequence>
<dbReference type="EnsemblMetazoa" id="Aqu2.1.41738_001">
    <property type="protein sequence ID" value="Aqu2.1.41738_001"/>
    <property type="gene ID" value="Aqu2.1.41738"/>
</dbReference>
<dbReference type="InterPro" id="IPR053134">
    <property type="entry name" value="RNA-dir_DNA_polymerase"/>
</dbReference>
<evidence type="ECO:0000256" key="7">
    <source>
        <dbReference type="ARBA" id="ARBA00022918"/>
    </source>
</evidence>
<dbReference type="GO" id="GO:0004519">
    <property type="term" value="F:endonuclease activity"/>
    <property type="evidence" value="ECO:0007669"/>
    <property type="project" value="UniProtKB-KW"/>
</dbReference>
<accession>A0A1X7VQM7</accession>
<keyword evidence="7" id="KW-0695">RNA-directed DNA polymerase</keyword>
<evidence type="ECO:0000313" key="9">
    <source>
        <dbReference type="EnsemblMetazoa" id="Aqu2.1.41738_001"/>
    </source>
</evidence>
<dbReference type="Gene3D" id="3.30.70.270">
    <property type="match status" value="1"/>
</dbReference>
<dbReference type="PROSITE" id="PS50878">
    <property type="entry name" value="RT_POL"/>
    <property type="match status" value="1"/>
</dbReference>
<evidence type="ECO:0000259" key="8">
    <source>
        <dbReference type="PROSITE" id="PS50878"/>
    </source>
</evidence>
<evidence type="ECO:0000256" key="2">
    <source>
        <dbReference type="ARBA" id="ARBA00022679"/>
    </source>
</evidence>
<dbReference type="GO" id="GO:0006508">
    <property type="term" value="P:proteolysis"/>
    <property type="evidence" value="ECO:0007669"/>
    <property type="project" value="UniProtKB-KW"/>
</dbReference>
<dbReference type="PANTHER" id="PTHR24559:SF444">
    <property type="entry name" value="REVERSE TRANSCRIPTASE DOMAIN-CONTAINING PROTEIN"/>
    <property type="match status" value="1"/>
</dbReference>
<evidence type="ECO:0000256" key="5">
    <source>
        <dbReference type="ARBA" id="ARBA00022759"/>
    </source>
</evidence>
<organism evidence="9">
    <name type="scientific">Amphimedon queenslandica</name>
    <name type="common">Sponge</name>
    <dbReference type="NCBI Taxonomy" id="400682"/>
    <lineage>
        <taxon>Eukaryota</taxon>
        <taxon>Metazoa</taxon>
        <taxon>Porifera</taxon>
        <taxon>Demospongiae</taxon>
        <taxon>Heteroscleromorpha</taxon>
        <taxon>Haplosclerida</taxon>
        <taxon>Niphatidae</taxon>
        <taxon>Amphimedon</taxon>
    </lineage>
</organism>
<keyword evidence="2" id="KW-0808">Transferase</keyword>
<proteinExistence type="predicted"/>
<keyword evidence="4" id="KW-0540">Nuclease</keyword>
<dbReference type="AlphaFoldDB" id="A0A1X7VQM7"/>
<dbReference type="InParanoid" id="A0A1X7VQM7"/>
<evidence type="ECO:0000256" key="4">
    <source>
        <dbReference type="ARBA" id="ARBA00022722"/>
    </source>
</evidence>
<dbReference type="GO" id="GO:0003964">
    <property type="term" value="F:RNA-directed DNA polymerase activity"/>
    <property type="evidence" value="ECO:0007669"/>
    <property type="project" value="UniProtKB-KW"/>
</dbReference>
<dbReference type="PANTHER" id="PTHR24559">
    <property type="entry name" value="TRANSPOSON TY3-I GAG-POL POLYPROTEIN"/>
    <property type="match status" value="1"/>
</dbReference>
<evidence type="ECO:0000256" key="1">
    <source>
        <dbReference type="ARBA" id="ARBA00022670"/>
    </source>
</evidence>
<dbReference type="InterPro" id="IPR043128">
    <property type="entry name" value="Rev_trsase/Diguanyl_cyclase"/>
</dbReference>
<keyword evidence="5" id="KW-0255">Endonuclease</keyword>
<keyword evidence="3" id="KW-0548">Nucleotidyltransferase</keyword>
<dbReference type="STRING" id="400682.A0A1X7VQM7"/>
<dbReference type="FunFam" id="3.10.10.10:FF:000007">
    <property type="entry name" value="Retrovirus-related Pol polyprotein from transposon 17.6-like Protein"/>
    <property type="match status" value="1"/>
</dbReference>